<feature type="transmembrane region" description="Helical" evidence="5">
    <location>
        <begin position="178"/>
        <end position="195"/>
    </location>
</feature>
<accession>A0A7C1VLC0</accession>
<reference evidence="7" key="1">
    <citation type="journal article" date="2020" name="mSystems">
        <title>Genome- and Community-Level Interaction Insights into Carbon Utilization and Element Cycling Functions of Hydrothermarchaeota in Hydrothermal Sediment.</title>
        <authorList>
            <person name="Zhou Z."/>
            <person name="Liu Y."/>
            <person name="Xu W."/>
            <person name="Pan J."/>
            <person name="Luo Z.H."/>
            <person name="Li M."/>
        </authorList>
    </citation>
    <scope>NUCLEOTIDE SEQUENCE [LARGE SCALE GENOMIC DNA]</scope>
    <source>
        <strain evidence="7">HyVt-389</strain>
    </source>
</reference>
<feature type="transmembrane region" description="Helical" evidence="5">
    <location>
        <begin position="66"/>
        <end position="83"/>
    </location>
</feature>
<feature type="transmembrane region" description="Helical" evidence="5">
    <location>
        <begin position="117"/>
        <end position="137"/>
    </location>
</feature>
<dbReference type="Proteomes" id="UP000885738">
    <property type="component" value="Unassembled WGS sequence"/>
</dbReference>
<feature type="transmembrane region" description="Helical" evidence="5">
    <location>
        <begin position="95"/>
        <end position="110"/>
    </location>
</feature>
<dbReference type="InterPro" id="IPR051533">
    <property type="entry name" value="WaaL-like"/>
</dbReference>
<gene>
    <name evidence="7" type="ORF">ENI35_03945</name>
</gene>
<keyword evidence="7" id="KW-0436">Ligase</keyword>
<name>A0A7C1VLC0_DESA2</name>
<feature type="transmembrane region" description="Helical" evidence="5">
    <location>
        <begin position="13"/>
        <end position="32"/>
    </location>
</feature>
<evidence type="ECO:0000313" key="7">
    <source>
        <dbReference type="EMBL" id="HEC67948.1"/>
    </source>
</evidence>
<evidence type="ECO:0000256" key="4">
    <source>
        <dbReference type="ARBA" id="ARBA00023136"/>
    </source>
</evidence>
<comment type="caution">
    <text evidence="7">The sequence shown here is derived from an EMBL/GenBank/DDBJ whole genome shotgun (WGS) entry which is preliminary data.</text>
</comment>
<evidence type="ECO:0000259" key="6">
    <source>
        <dbReference type="Pfam" id="PF04932"/>
    </source>
</evidence>
<feature type="transmembrane region" description="Helical" evidence="5">
    <location>
        <begin position="224"/>
        <end position="241"/>
    </location>
</feature>
<dbReference type="GO" id="GO:0016874">
    <property type="term" value="F:ligase activity"/>
    <property type="evidence" value="ECO:0007669"/>
    <property type="project" value="UniProtKB-KW"/>
</dbReference>
<keyword evidence="3 5" id="KW-1133">Transmembrane helix</keyword>
<keyword evidence="2 5" id="KW-0812">Transmembrane</keyword>
<dbReference type="PANTHER" id="PTHR37422">
    <property type="entry name" value="TEICHURONIC ACID BIOSYNTHESIS PROTEIN TUAE"/>
    <property type="match status" value="1"/>
</dbReference>
<keyword evidence="4 5" id="KW-0472">Membrane</keyword>
<protein>
    <submittedName>
        <fullName evidence="7">O-antigen ligase family protein</fullName>
    </submittedName>
</protein>
<dbReference type="InterPro" id="IPR007016">
    <property type="entry name" value="O-antigen_ligase-rel_domated"/>
</dbReference>
<feature type="transmembrane region" description="Helical" evidence="5">
    <location>
        <begin position="38"/>
        <end position="54"/>
    </location>
</feature>
<feature type="domain" description="O-antigen ligase-related" evidence="6">
    <location>
        <begin position="187"/>
        <end position="319"/>
    </location>
</feature>
<organism evidence="7">
    <name type="scientific">Desulfofervidus auxilii</name>
    <dbReference type="NCBI Taxonomy" id="1621989"/>
    <lineage>
        <taxon>Bacteria</taxon>
        <taxon>Pseudomonadati</taxon>
        <taxon>Thermodesulfobacteriota</taxon>
        <taxon>Candidatus Desulfofervidia</taxon>
        <taxon>Candidatus Desulfofervidales</taxon>
        <taxon>Candidatus Desulfofervidaceae</taxon>
        <taxon>Candidatus Desulfofervidus</taxon>
    </lineage>
</organism>
<feature type="transmembrane region" description="Helical" evidence="5">
    <location>
        <begin position="201"/>
        <end position="217"/>
    </location>
</feature>
<feature type="transmembrane region" description="Helical" evidence="5">
    <location>
        <begin position="311"/>
        <end position="330"/>
    </location>
</feature>
<feature type="transmembrane region" description="Helical" evidence="5">
    <location>
        <begin position="149"/>
        <end position="171"/>
    </location>
</feature>
<evidence type="ECO:0000256" key="2">
    <source>
        <dbReference type="ARBA" id="ARBA00022692"/>
    </source>
</evidence>
<evidence type="ECO:0000256" key="5">
    <source>
        <dbReference type="SAM" id="Phobius"/>
    </source>
</evidence>
<evidence type="ECO:0000256" key="3">
    <source>
        <dbReference type="ARBA" id="ARBA00022989"/>
    </source>
</evidence>
<comment type="subcellular location">
    <subcellularLocation>
        <location evidence="1">Membrane</location>
        <topology evidence="1">Multi-pass membrane protein</topology>
    </subcellularLocation>
</comment>
<dbReference type="Pfam" id="PF04932">
    <property type="entry name" value="Wzy_C"/>
    <property type="match status" value="1"/>
</dbReference>
<dbReference type="AlphaFoldDB" id="A0A7C1VLC0"/>
<evidence type="ECO:0000256" key="1">
    <source>
        <dbReference type="ARBA" id="ARBA00004141"/>
    </source>
</evidence>
<feature type="transmembrane region" description="Helical" evidence="5">
    <location>
        <begin position="342"/>
        <end position="363"/>
    </location>
</feature>
<dbReference type="GO" id="GO:0016020">
    <property type="term" value="C:membrane"/>
    <property type="evidence" value="ECO:0007669"/>
    <property type="project" value="UniProtKB-SubCell"/>
</dbReference>
<dbReference type="PANTHER" id="PTHR37422:SF13">
    <property type="entry name" value="LIPOPOLYSACCHARIDE BIOSYNTHESIS PROTEIN PA4999-RELATED"/>
    <property type="match status" value="1"/>
</dbReference>
<proteinExistence type="predicted"/>
<dbReference type="EMBL" id="DRIH01000133">
    <property type="protein sequence ID" value="HEC67948.1"/>
    <property type="molecule type" value="Genomic_DNA"/>
</dbReference>
<sequence length="388" mass="44036">MAEEKKSGVIAELLEKTTYVFILLTLFSLPLFEAPKNIAFVSALFLFFIGSVLYRKKFPLAGIDKALLLFLFLTLVSAIFSPYRDYALKKGAWDTFRFVMLFFLVKYSIDTKAKIKFAILIIIISMMIGDFIGIKHYLEAPSLESINFIGYRTSTATYLALFLSLTFGILLTNKPKKNPFFFLVVAATILTLGVLSLSLTRATLFSVSVIFLIFCALRRHFKILALGCLLIILFLSLFVPLKERIKMLKPDFYVRCAIWQGALKIIKDRPFLGIGPKTYSLKENRVKYNLPRDIRSSDAHNVFLNIASERGLIGLFSFLIFLGLYLHLLSKTRNREGEIITPLWYACLGNFIHLFVIGIGYSMLSTESAMLFMAILGLFSSSIKVERV</sequence>